<dbReference type="Gene3D" id="1.10.10.2840">
    <property type="entry name" value="PucR C-terminal helix-turn-helix domain"/>
    <property type="match status" value="1"/>
</dbReference>
<dbReference type="AlphaFoldDB" id="A0A167TJD6"/>
<dbReference type="PANTHER" id="PTHR33744:SF15">
    <property type="entry name" value="CARBOHYDRATE DIACID REGULATOR"/>
    <property type="match status" value="1"/>
</dbReference>
<accession>A0A167TJD6</accession>
<dbReference type="InterPro" id="IPR051448">
    <property type="entry name" value="CdaR-like_regulators"/>
</dbReference>
<evidence type="ECO:0000259" key="1">
    <source>
        <dbReference type="Pfam" id="PF13556"/>
    </source>
</evidence>
<keyword evidence="3" id="KW-1185">Reference proteome</keyword>
<dbReference type="Proteomes" id="UP000076865">
    <property type="component" value="Chromosome"/>
</dbReference>
<gene>
    <name evidence="2" type="ORF">GFC30_1011</name>
</gene>
<dbReference type="KEGG" id="aamy:GFC30_1011"/>
<dbReference type="InterPro" id="IPR025736">
    <property type="entry name" value="PucR_C-HTH_dom"/>
</dbReference>
<dbReference type="SUPFAM" id="SSF46689">
    <property type="entry name" value="Homeodomain-like"/>
    <property type="match status" value="1"/>
</dbReference>
<reference evidence="2 3" key="1">
    <citation type="journal article" date="2006" name="Syst. Appl. Microbiol.">
        <title>Anoxybacillus amylolyticus sp. nov., a thermophilic amylase producing bacterium isolated from Mount Rittmann (Antarctica).</title>
        <authorList>
            <person name="Poli A."/>
            <person name="Esposito E."/>
            <person name="Lama L."/>
            <person name="Orlando P."/>
            <person name="Nicolaus G."/>
            <person name="de Appolonia F."/>
            <person name="Gambacorta A."/>
            <person name="Nicolaus B."/>
        </authorList>
    </citation>
    <scope>NUCLEOTIDE SEQUENCE [LARGE SCALE GENOMIC DNA]</scope>
    <source>
        <strain evidence="2 3">DSM 15939</strain>
    </source>
</reference>
<sequence>MLERLKHLFKEAIVHEHPANVNNVNDYEWFSTQEGEKIGILKSTLTEKEKQLLSIFLTPLSLATRPLTKVESAWQRFVNQADDSELRLLSNHSPYYRFIQFQMNQASIDHEHFYEAVEGLFPENVLLIWEQSTSGVIIEKKQTEATSPLPFTDLIDTLASDFYMTWRVFIGQTHPYDEHLLERFRTEKYFFELANTYIRTKKVYTVADVLPLALICDHPNALTIQRSLSFLTKVDDDLIETVKVFLECNLNASLAAKKLYMHRNSLQYRIEKFIEKTGIDIRHFQGATATYLAILLSDYLKQKYS</sequence>
<evidence type="ECO:0000313" key="2">
    <source>
        <dbReference type="EMBL" id="ANB61044.1"/>
    </source>
</evidence>
<dbReference type="InterPro" id="IPR042070">
    <property type="entry name" value="PucR_C-HTH_sf"/>
</dbReference>
<dbReference type="EMBL" id="CP015438">
    <property type="protein sequence ID" value="ANB61044.1"/>
    <property type="molecule type" value="Genomic_DNA"/>
</dbReference>
<name>A0A167TJD6_9BACL</name>
<dbReference type="Pfam" id="PF13556">
    <property type="entry name" value="HTH_30"/>
    <property type="match status" value="1"/>
</dbReference>
<proteinExistence type="predicted"/>
<dbReference type="PANTHER" id="PTHR33744">
    <property type="entry name" value="CARBOHYDRATE DIACID REGULATOR"/>
    <property type="match status" value="1"/>
</dbReference>
<protein>
    <recommendedName>
        <fullName evidence="1">PucR C-terminal helix-turn-helix domain-containing protein</fullName>
    </recommendedName>
</protein>
<dbReference type="PATRIC" id="fig|294699.3.peg.1002"/>
<feature type="domain" description="PucR C-terminal helix-turn-helix" evidence="1">
    <location>
        <begin position="238"/>
        <end position="295"/>
    </location>
</feature>
<dbReference type="InterPro" id="IPR009057">
    <property type="entry name" value="Homeodomain-like_sf"/>
</dbReference>
<dbReference type="OrthoDB" id="9792148at2"/>
<organism evidence="2 3">
    <name type="scientific">Anoxybacteroides amylolyticum</name>
    <dbReference type="NCBI Taxonomy" id="294699"/>
    <lineage>
        <taxon>Bacteria</taxon>
        <taxon>Bacillati</taxon>
        <taxon>Bacillota</taxon>
        <taxon>Bacilli</taxon>
        <taxon>Bacillales</taxon>
        <taxon>Anoxybacillaceae</taxon>
        <taxon>Anoxybacteroides</taxon>
    </lineage>
</organism>
<dbReference type="RefSeq" id="WP_066323160.1">
    <property type="nucleotide sequence ID" value="NZ_CP015438.1"/>
</dbReference>
<evidence type="ECO:0000313" key="3">
    <source>
        <dbReference type="Proteomes" id="UP000076865"/>
    </source>
</evidence>